<dbReference type="Proteomes" id="UP001642409">
    <property type="component" value="Unassembled WGS sequence"/>
</dbReference>
<protein>
    <submittedName>
        <fullName evidence="2">Hypothetical_protein</fullName>
    </submittedName>
</protein>
<organism evidence="1">
    <name type="scientific">Hexamita inflata</name>
    <dbReference type="NCBI Taxonomy" id="28002"/>
    <lineage>
        <taxon>Eukaryota</taxon>
        <taxon>Metamonada</taxon>
        <taxon>Diplomonadida</taxon>
        <taxon>Hexamitidae</taxon>
        <taxon>Hexamitinae</taxon>
        <taxon>Hexamita</taxon>
    </lineage>
</organism>
<dbReference type="AlphaFoldDB" id="A0AA86R3P9"/>
<dbReference type="EMBL" id="CAXDID020000040">
    <property type="protein sequence ID" value="CAL5999948.1"/>
    <property type="molecule type" value="Genomic_DNA"/>
</dbReference>
<evidence type="ECO:0000313" key="3">
    <source>
        <dbReference type="Proteomes" id="UP001642409"/>
    </source>
</evidence>
<sequence length="142" mass="17003">MKNEYNSGEYIIQIFDKFQWFRCKHYQIVAGNVHSPPIFATNNIKESRNFVLIEKYFCQDYRECTGGIEVSPQKHSLIQTLREVKHLNIQVLSSQFINKILIFENNNFTQQFQKQKRPSMVVVMLSYYTAPVHNDMEDFEYY</sequence>
<comment type="caution">
    <text evidence="1">The sequence shown here is derived from an EMBL/GenBank/DDBJ whole genome shotgun (WGS) entry which is preliminary data.</text>
</comment>
<reference evidence="2 3" key="2">
    <citation type="submission" date="2024-07" db="EMBL/GenBank/DDBJ databases">
        <authorList>
            <person name="Akdeniz Z."/>
        </authorList>
    </citation>
    <scope>NUCLEOTIDE SEQUENCE [LARGE SCALE GENOMIC DNA]</scope>
</reference>
<proteinExistence type="predicted"/>
<dbReference type="EMBL" id="CATOUU010001064">
    <property type="protein sequence ID" value="CAI9969900.1"/>
    <property type="molecule type" value="Genomic_DNA"/>
</dbReference>
<gene>
    <name evidence="2" type="ORF">HINF_LOCUS16464</name>
    <name evidence="1" type="ORF">HINF_LOCUS57545</name>
</gene>
<evidence type="ECO:0000313" key="2">
    <source>
        <dbReference type="EMBL" id="CAL5999948.1"/>
    </source>
</evidence>
<name>A0AA86R3P9_9EUKA</name>
<evidence type="ECO:0000313" key="1">
    <source>
        <dbReference type="EMBL" id="CAI9969900.1"/>
    </source>
</evidence>
<accession>A0AA86R3P9</accession>
<reference evidence="1" key="1">
    <citation type="submission" date="2023-06" db="EMBL/GenBank/DDBJ databases">
        <authorList>
            <person name="Kurt Z."/>
        </authorList>
    </citation>
    <scope>NUCLEOTIDE SEQUENCE</scope>
</reference>
<keyword evidence="3" id="KW-1185">Reference proteome</keyword>